<dbReference type="Pfam" id="PF03184">
    <property type="entry name" value="DDE_1"/>
    <property type="match status" value="1"/>
</dbReference>
<dbReference type="eggNOG" id="ENOG502T85H">
    <property type="taxonomic scope" value="Eukaryota"/>
</dbReference>
<feature type="domain" description="DDE-1" evidence="1">
    <location>
        <begin position="282"/>
        <end position="433"/>
    </location>
</feature>
<dbReference type="InterPro" id="IPR046536">
    <property type="entry name" value="DUF6601"/>
</dbReference>
<dbReference type="Proteomes" id="UP000019373">
    <property type="component" value="Unassembled WGS sequence"/>
</dbReference>
<protein>
    <recommendedName>
        <fullName evidence="1">DDE-1 domain-containing protein</fullName>
    </recommendedName>
</protein>
<dbReference type="GeneID" id="19240797"/>
<dbReference type="HOGENOM" id="CLU_463091_0_0_1"/>
<dbReference type="Pfam" id="PF20246">
    <property type="entry name" value="DUF6601"/>
    <property type="match status" value="1"/>
</dbReference>
<dbReference type="AlphaFoldDB" id="U1GFZ8"/>
<dbReference type="EMBL" id="KE720743">
    <property type="protein sequence ID" value="ERF76577.1"/>
    <property type="molecule type" value="Genomic_DNA"/>
</dbReference>
<sequence>MAASEAHPLMEPPFPATHQLNAELDTPPHGSAHGVSTPYLPGYPRISLQNRCGALDFLEKEYCSADLDRMAGRLWWMSKQDSANISPFHRQLVKRRSIIVTEDPKLHLVWIYDRIFVKPLPRYLTSYAFWRDYLGNDADVTARSRYIHIRKAALGYLRTYFYLVRSESDFYIAQDPSLHLVPIGITWEQFCNFTTDLAKIPDRDVSRRYAYGEIRLTRLNFYAPLLLRKSHFQRVEYQYREYFARFYGPVLFIIGITSIVLSGLQVAVAVEEADPLLNGRVLLVVALWYKAPEEHMFPQNKELPDVIWAFSPKGWTDEELATDWLHRIFVPQTARKGKHSILILDNHKSYTTGEFQYYCLENNIHPLYLPSHATHKLQPLDVDPFSPLTTAYGRAVEEYTPTGIATLNRSVFSLLYVQARQTAFTQRNIRAGWKRAGIWPINRQKLLDDPEIKNFGRTTPEYQPAPVKEGPNHLHSTPKKANEIRELQATIEAKVTPRTRRSVRKLSHAALQEHAGAQLLQNELNDVRRQLHHQELKKRSKRMAKENVQRSWNLEQVKAAREGRPPSRVQITRRTENSLRIVILSDKLE</sequence>
<proteinExistence type="predicted"/>
<dbReference type="GO" id="GO:0003676">
    <property type="term" value="F:nucleic acid binding"/>
    <property type="evidence" value="ECO:0007669"/>
    <property type="project" value="InterPro"/>
</dbReference>
<evidence type="ECO:0000313" key="3">
    <source>
        <dbReference type="Proteomes" id="UP000019373"/>
    </source>
</evidence>
<evidence type="ECO:0000313" key="2">
    <source>
        <dbReference type="EMBL" id="ERF76577.1"/>
    </source>
</evidence>
<dbReference type="PANTHER" id="PTHR34414">
    <property type="entry name" value="HET DOMAIN-CONTAINING PROTEIN-RELATED"/>
    <property type="match status" value="1"/>
</dbReference>
<dbReference type="PANTHER" id="PTHR34414:SF1">
    <property type="entry name" value="SUBTILISIN-LIKE SERINE PROTEASE"/>
    <property type="match status" value="1"/>
</dbReference>
<dbReference type="RefSeq" id="XP_007786101.1">
    <property type="nucleotide sequence ID" value="XM_007787911.1"/>
</dbReference>
<dbReference type="OrthoDB" id="5396311at2759"/>
<name>U1GFZ8_ENDPU</name>
<keyword evidence="3" id="KW-1185">Reference proteome</keyword>
<organism evidence="2 3">
    <name type="scientific">Endocarpon pusillum (strain Z07020 / HMAS-L-300199)</name>
    <name type="common">Lichen-forming fungus</name>
    <dbReference type="NCBI Taxonomy" id="1263415"/>
    <lineage>
        <taxon>Eukaryota</taxon>
        <taxon>Fungi</taxon>
        <taxon>Dikarya</taxon>
        <taxon>Ascomycota</taxon>
        <taxon>Pezizomycotina</taxon>
        <taxon>Eurotiomycetes</taxon>
        <taxon>Chaetothyriomycetidae</taxon>
        <taxon>Verrucariales</taxon>
        <taxon>Verrucariaceae</taxon>
        <taxon>Endocarpon</taxon>
    </lineage>
</organism>
<gene>
    <name evidence="2" type="ORF">EPUS_05850</name>
</gene>
<evidence type="ECO:0000259" key="1">
    <source>
        <dbReference type="Pfam" id="PF03184"/>
    </source>
</evidence>
<reference evidence="3" key="1">
    <citation type="journal article" date="2014" name="BMC Genomics">
        <title>Genome characteristics reveal the impact of lichenization on lichen-forming fungus Endocarpon pusillum Hedwig (Verrucariales, Ascomycota).</title>
        <authorList>
            <person name="Wang Y.-Y."/>
            <person name="Liu B."/>
            <person name="Zhang X.-Y."/>
            <person name="Zhou Q.-M."/>
            <person name="Zhang T."/>
            <person name="Li H."/>
            <person name="Yu Y.-F."/>
            <person name="Zhang X.-L."/>
            <person name="Hao X.-Y."/>
            <person name="Wang M."/>
            <person name="Wang L."/>
            <person name="Wei J.-C."/>
        </authorList>
    </citation>
    <scope>NUCLEOTIDE SEQUENCE [LARGE SCALE GENOMIC DNA]</scope>
    <source>
        <strain evidence="3">Z07020 / HMAS-L-300199</strain>
    </source>
</reference>
<accession>U1GFZ8</accession>
<dbReference type="InterPro" id="IPR004875">
    <property type="entry name" value="DDE_SF_endonuclease_dom"/>
</dbReference>